<dbReference type="Proteomes" id="UP000182649">
    <property type="component" value="Unassembled WGS sequence"/>
</dbReference>
<keyword evidence="3" id="KW-0230">DNA invertase</keyword>
<dbReference type="OrthoDB" id="8585334at2"/>
<evidence type="ECO:0000256" key="2">
    <source>
        <dbReference type="ARBA" id="ARBA00022908"/>
    </source>
</evidence>
<gene>
    <name evidence="9" type="ORF">SAMN05216417_102200</name>
</gene>
<reference evidence="9 10" key="1">
    <citation type="submission" date="2016-10" db="EMBL/GenBank/DDBJ databases">
        <authorList>
            <person name="de Groot N.N."/>
        </authorList>
    </citation>
    <scope>NUCLEOTIDE SEQUENCE [LARGE SCALE GENOMIC DNA]</scope>
    <source>
        <strain evidence="9 10">Nl14</strain>
    </source>
</reference>
<dbReference type="PANTHER" id="PTHR30461:SF2">
    <property type="entry name" value="SERINE RECOMBINASE PINE-RELATED"/>
    <property type="match status" value="1"/>
</dbReference>
<dbReference type="PROSITE" id="PS00397">
    <property type="entry name" value="RECOMBINASES_1"/>
    <property type="match status" value="1"/>
</dbReference>
<dbReference type="Gene3D" id="1.10.10.60">
    <property type="entry name" value="Homeodomain-like"/>
    <property type="match status" value="1"/>
</dbReference>
<feature type="domain" description="Resolvase/invertase-type recombinase catalytic" evidence="8">
    <location>
        <begin position="14"/>
        <end position="148"/>
    </location>
</feature>
<dbReference type="GO" id="GO:0000150">
    <property type="term" value="F:DNA strand exchange activity"/>
    <property type="evidence" value="ECO:0007669"/>
    <property type="project" value="UniProtKB-KW"/>
</dbReference>
<dbReference type="InterPro" id="IPR009057">
    <property type="entry name" value="Homeodomain-like_sf"/>
</dbReference>
<name>A0A1I7FT95_9PROT</name>
<dbReference type="InterPro" id="IPR036162">
    <property type="entry name" value="Resolvase-like_N_sf"/>
</dbReference>
<evidence type="ECO:0000256" key="3">
    <source>
        <dbReference type="ARBA" id="ARBA00023100"/>
    </source>
</evidence>
<evidence type="ECO:0000313" key="9">
    <source>
        <dbReference type="EMBL" id="SFU39439.1"/>
    </source>
</evidence>
<dbReference type="SUPFAM" id="SSF46689">
    <property type="entry name" value="Homeodomain-like"/>
    <property type="match status" value="1"/>
</dbReference>
<evidence type="ECO:0000256" key="1">
    <source>
        <dbReference type="ARBA" id="ARBA00009913"/>
    </source>
</evidence>
<dbReference type="InterPro" id="IPR050639">
    <property type="entry name" value="SSR_resolvase"/>
</dbReference>
<dbReference type="InterPro" id="IPR006120">
    <property type="entry name" value="Resolvase_HTH_dom"/>
</dbReference>
<proteinExistence type="inferred from homology"/>
<dbReference type="Pfam" id="PF02796">
    <property type="entry name" value="HTH_7"/>
    <property type="match status" value="1"/>
</dbReference>
<dbReference type="FunFam" id="3.40.50.1390:FF:000001">
    <property type="entry name" value="DNA recombinase"/>
    <property type="match status" value="1"/>
</dbReference>
<dbReference type="Gene3D" id="3.40.50.1390">
    <property type="entry name" value="Resolvase, N-terminal catalytic domain"/>
    <property type="match status" value="1"/>
</dbReference>
<accession>A0A1I7FT95</accession>
<evidence type="ECO:0000313" key="10">
    <source>
        <dbReference type="Proteomes" id="UP000182649"/>
    </source>
</evidence>
<organism evidence="9 10">
    <name type="scientific">Nitrosospira multiformis</name>
    <dbReference type="NCBI Taxonomy" id="1231"/>
    <lineage>
        <taxon>Bacteria</taxon>
        <taxon>Pseudomonadati</taxon>
        <taxon>Pseudomonadota</taxon>
        <taxon>Betaproteobacteria</taxon>
        <taxon>Nitrosomonadales</taxon>
        <taxon>Nitrosomonadaceae</taxon>
        <taxon>Nitrosospira</taxon>
    </lineage>
</organism>
<evidence type="ECO:0000256" key="4">
    <source>
        <dbReference type="ARBA" id="ARBA00023125"/>
    </source>
</evidence>
<protein>
    <submittedName>
        <fullName evidence="9">Site-specific DNA recombinase</fullName>
    </submittedName>
</protein>
<keyword evidence="5" id="KW-0233">DNA recombination</keyword>
<evidence type="ECO:0000259" key="8">
    <source>
        <dbReference type="PROSITE" id="PS51736"/>
    </source>
</evidence>
<keyword evidence="2" id="KW-0229">DNA integration</keyword>
<evidence type="ECO:0000256" key="6">
    <source>
        <dbReference type="PIRSR" id="PIRSR606118-50"/>
    </source>
</evidence>
<sequence>MERKLNRISKDTCRTIGYARVSTEDQHLDLQINALKLAGCNAIFEDRGVSATAKRRPGFERALSSLQAGDVFVVWKMDRAFRSLKNALNILEEFENRGIEFRCLTEDIDTTTPMGKCMYQIRHVFSELERNLIRERTKAGMEAARQRGAHLGRPKKLSHPQIADMLGLLQSQPGITPAQIAGQFGVSSRTIYRALSQFANVKEEPVINTGSSA</sequence>
<dbReference type="SUPFAM" id="SSF53041">
    <property type="entry name" value="Resolvase-like"/>
    <property type="match status" value="1"/>
</dbReference>
<dbReference type="InterPro" id="IPR006119">
    <property type="entry name" value="Resolv_N"/>
</dbReference>
<keyword evidence="4" id="KW-0238">DNA-binding</keyword>
<dbReference type="CDD" id="cd03768">
    <property type="entry name" value="SR_ResInv"/>
    <property type="match status" value="1"/>
</dbReference>
<evidence type="ECO:0000256" key="7">
    <source>
        <dbReference type="PROSITE-ProRule" id="PRU10137"/>
    </source>
</evidence>
<dbReference type="PANTHER" id="PTHR30461">
    <property type="entry name" value="DNA-INVERTASE FROM LAMBDOID PROPHAGE"/>
    <property type="match status" value="1"/>
</dbReference>
<dbReference type="PROSITE" id="PS51736">
    <property type="entry name" value="RECOMBINASES_3"/>
    <property type="match status" value="1"/>
</dbReference>
<dbReference type="RefSeq" id="WP_074973064.1">
    <property type="nucleotide sequence ID" value="NZ_FPBZ01000002.1"/>
</dbReference>
<dbReference type="AlphaFoldDB" id="A0A1I7FT95"/>
<dbReference type="GO" id="GO:0015074">
    <property type="term" value="P:DNA integration"/>
    <property type="evidence" value="ECO:0007669"/>
    <property type="project" value="UniProtKB-KW"/>
</dbReference>
<feature type="active site" description="O-(5'-phospho-DNA)-serine intermediate" evidence="6 7">
    <location>
        <position position="22"/>
    </location>
</feature>
<dbReference type="SMART" id="SM00857">
    <property type="entry name" value="Resolvase"/>
    <property type="match status" value="1"/>
</dbReference>
<evidence type="ECO:0000256" key="5">
    <source>
        <dbReference type="ARBA" id="ARBA00023172"/>
    </source>
</evidence>
<dbReference type="GO" id="GO:0003677">
    <property type="term" value="F:DNA binding"/>
    <property type="evidence" value="ECO:0007669"/>
    <property type="project" value="UniProtKB-KW"/>
</dbReference>
<dbReference type="InterPro" id="IPR006118">
    <property type="entry name" value="Recombinase_CS"/>
</dbReference>
<dbReference type="Pfam" id="PF00239">
    <property type="entry name" value="Resolvase"/>
    <property type="match status" value="1"/>
</dbReference>
<dbReference type="EMBL" id="FPBZ01000002">
    <property type="protein sequence ID" value="SFU39439.1"/>
    <property type="molecule type" value="Genomic_DNA"/>
</dbReference>
<comment type="similarity">
    <text evidence="1">Belongs to the site-specific recombinase resolvase family.</text>
</comment>